<dbReference type="InterPro" id="IPR001584">
    <property type="entry name" value="Integrase_cat-core"/>
</dbReference>
<feature type="domain" description="Integrase catalytic" evidence="3">
    <location>
        <begin position="1"/>
        <end position="66"/>
    </location>
</feature>
<dbReference type="PROSITE" id="PS50013">
    <property type="entry name" value="CHROMO_2"/>
    <property type="match status" value="1"/>
</dbReference>
<feature type="domain" description="Chromo" evidence="2">
    <location>
        <begin position="288"/>
        <end position="336"/>
    </location>
</feature>
<gene>
    <name evidence="4" type="ORF">F444_21326</name>
</gene>
<protein>
    <recommendedName>
        <fullName evidence="6">Chromo domain-containing protein</fullName>
    </recommendedName>
</protein>
<proteinExistence type="predicted"/>
<sequence>MFTADHPQTDGQTERVNRVVEDILRSLCAEAPKRWSEILPLVEFALSNAVHASTGFTPFYVNGLVNPRVPLTLPRGGSGLGGGGIAERLADISPFAIRKQVDDFVSEGPSVHAKSSQEDAHPSGVYVGLLKPYQYPARVSAKSLAPNQQRAARPRAAAGQQVVKPRRGGRQQVVEPRGLGQQHVAKPRIAERNARDAGTSQAEDTAEQICAQGPGPGCESTIGSSNSPRGGTSLRDQPLRDERGRLRQGRMRCEDADAVLASADSQRGNPAEARPPPALLDEHGEPHYHVERLVARRRHRGRTQYLVKWRGYPLSQNSWEFEVPLREDCPDVVDAYDLAHPLPIRHMGLRLRREAPSASRQ</sequence>
<comment type="caution">
    <text evidence="4">The sequence shown here is derived from an EMBL/GenBank/DDBJ whole genome shotgun (WGS) entry which is preliminary data.</text>
</comment>
<feature type="compositionally biased region" description="Low complexity" evidence="1">
    <location>
        <begin position="145"/>
        <end position="161"/>
    </location>
</feature>
<dbReference type="OrthoDB" id="115056at2759"/>
<feature type="compositionally biased region" description="Basic and acidic residues" evidence="1">
    <location>
        <begin position="237"/>
        <end position="247"/>
    </location>
</feature>
<dbReference type="InterPro" id="IPR012337">
    <property type="entry name" value="RNaseH-like_sf"/>
</dbReference>
<dbReference type="Pfam" id="PF00385">
    <property type="entry name" value="Chromo"/>
    <property type="match status" value="1"/>
</dbReference>
<evidence type="ECO:0008006" key="6">
    <source>
        <dbReference type="Google" id="ProtNLM"/>
    </source>
</evidence>
<feature type="compositionally biased region" description="Polar residues" evidence="1">
    <location>
        <begin position="221"/>
        <end position="230"/>
    </location>
</feature>
<feature type="region of interest" description="Disordered" evidence="1">
    <location>
        <begin position="142"/>
        <end position="247"/>
    </location>
</feature>
<evidence type="ECO:0000313" key="4">
    <source>
        <dbReference type="EMBL" id="ETO60490.1"/>
    </source>
</evidence>
<feature type="region of interest" description="Disordered" evidence="1">
    <location>
        <begin position="262"/>
        <end position="283"/>
    </location>
</feature>
<dbReference type="SUPFAM" id="SSF53098">
    <property type="entry name" value="Ribonuclease H-like"/>
    <property type="match status" value="1"/>
</dbReference>
<dbReference type="GO" id="GO:0003676">
    <property type="term" value="F:nucleic acid binding"/>
    <property type="evidence" value="ECO:0007669"/>
    <property type="project" value="InterPro"/>
</dbReference>
<evidence type="ECO:0000259" key="3">
    <source>
        <dbReference type="PROSITE" id="PS50994"/>
    </source>
</evidence>
<accession>A0A080Z1H9</accession>
<dbReference type="Gene3D" id="3.30.420.10">
    <property type="entry name" value="Ribonuclease H-like superfamily/Ribonuclease H"/>
    <property type="match status" value="1"/>
</dbReference>
<dbReference type="InterPro" id="IPR000953">
    <property type="entry name" value="Chromo/chromo_shadow_dom"/>
</dbReference>
<name>A0A080Z1H9_PHYNI</name>
<dbReference type="SMART" id="SM00298">
    <property type="entry name" value="CHROMO"/>
    <property type="match status" value="1"/>
</dbReference>
<evidence type="ECO:0000259" key="2">
    <source>
        <dbReference type="PROSITE" id="PS50013"/>
    </source>
</evidence>
<dbReference type="InterPro" id="IPR016197">
    <property type="entry name" value="Chromo-like_dom_sf"/>
</dbReference>
<dbReference type="CDD" id="cd00024">
    <property type="entry name" value="CD_CSD"/>
    <property type="match status" value="1"/>
</dbReference>
<dbReference type="InterPro" id="IPR052160">
    <property type="entry name" value="Gypsy_RT_Integrase-like"/>
</dbReference>
<reference evidence="4 5" key="1">
    <citation type="submission" date="2013-11" db="EMBL/GenBank/DDBJ databases">
        <title>The Genome Sequence of Phytophthora parasitica P1976.</title>
        <authorList>
            <consortium name="The Broad Institute Genomics Platform"/>
            <person name="Russ C."/>
            <person name="Tyler B."/>
            <person name="Panabieres F."/>
            <person name="Shan W."/>
            <person name="Tripathy S."/>
            <person name="Grunwald N."/>
            <person name="Machado M."/>
            <person name="Johnson C.S."/>
            <person name="Walker B."/>
            <person name="Young S."/>
            <person name="Zeng Q."/>
            <person name="Gargeya S."/>
            <person name="Fitzgerald M."/>
            <person name="Haas B."/>
            <person name="Abouelleil A."/>
            <person name="Allen A.W."/>
            <person name="Alvarado L."/>
            <person name="Arachchi H.M."/>
            <person name="Berlin A.M."/>
            <person name="Chapman S.B."/>
            <person name="Gainer-Dewar J."/>
            <person name="Goldberg J."/>
            <person name="Griggs A."/>
            <person name="Gujja S."/>
            <person name="Hansen M."/>
            <person name="Howarth C."/>
            <person name="Imamovic A."/>
            <person name="Ireland A."/>
            <person name="Larimer J."/>
            <person name="McCowan C."/>
            <person name="Murphy C."/>
            <person name="Pearson M."/>
            <person name="Poon T.W."/>
            <person name="Priest M."/>
            <person name="Roberts A."/>
            <person name="Saif S."/>
            <person name="Shea T."/>
            <person name="Sisk P."/>
            <person name="Sykes S."/>
            <person name="Wortman J."/>
            <person name="Nusbaum C."/>
            <person name="Birren B."/>
        </authorList>
    </citation>
    <scope>NUCLEOTIDE SEQUENCE [LARGE SCALE GENOMIC DNA]</scope>
    <source>
        <strain evidence="4 5">P1976</strain>
    </source>
</reference>
<evidence type="ECO:0000313" key="5">
    <source>
        <dbReference type="Proteomes" id="UP000028582"/>
    </source>
</evidence>
<dbReference type="PANTHER" id="PTHR47266">
    <property type="entry name" value="ENDONUCLEASE-RELATED"/>
    <property type="match status" value="1"/>
</dbReference>
<dbReference type="InterPro" id="IPR023780">
    <property type="entry name" value="Chromo_domain"/>
</dbReference>
<dbReference type="Proteomes" id="UP000028582">
    <property type="component" value="Unassembled WGS sequence"/>
</dbReference>
<dbReference type="InterPro" id="IPR036397">
    <property type="entry name" value="RNaseH_sf"/>
</dbReference>
<dbReference type="SUPFAM" id="SSF54160">
    <property type="entry name" value="Chromo domain-like"/>
    <property type="match status" value="1"/>
</dbReference>
<evidence type="ECO:0000256" key="1">
    <source>
        <dbReference type="SAM" id="MobiDB-lite"/>
    </source>
</evidence>
<dbReference type="PROSITE" id="PS50994">
    <property type="entry name" value="INTEGRASE"/>
    <property type="match status" value="1"/>
</dbReference>
<dbReference type="EMBL" id="ANJA01003930">
    <property type="protein sequence ID" value="ETO60490.1"/>
    <property type="molecule type" value="Genomic_DNA"/>
</dbReference>
<organism evidence="4 5">
    <name type="scientific">Phytophthora nicotianae P1976</name>
    <dbReference type="NCBI Taxonomy" id="1317066"/>
    <lineage>
        <taxon>Eukaryota</taxon>
        <taxon>Sar</taxon>
        <taxon>Stramenopiles</taxon>
        <taxon>Oomycota</taxon>
        <taxon>Peronosporomycetes</taxon>
        <taxon>Peronosporales</taxon>
        <taxon>Peronosporaceae</taxon>
        <taxon>Phytophthora</taxon>
    </lineage>
</organism>
<dbReference type="Gene3D" id="2.40.50.40">
    <property type="match status" value="1"/>
</dbReference>
<dbReference type="GO" id="GO:0015074">
    <property type="term" value="P:DNA integration"/>
    <property type="evidence" value="ECO:0007669"/>
    <property type="project" value="InterPro"/>
</dbReference>
<dbReference type="AlphaFoldDB" id="A0A080Z1H9"/>